<gene>
    <name evidence="2" type="ORF">GCM10007147_13500</name>
</gene>
<dbReference type="SUPFAM" id="SSF54637">
    <property type="entry name" value="Thioesterase/thiol ester dehydrase-isomerase"/>
    <property type="match status" value="1"/>
</dbReference>
<dbReference type="AlphaFoldDB" id="A0A918XAN9"/>
<evidence type="ECO:0008006" key="4">
    <source>
        <dbReference type="Google" id="ProtNLM"/>
    </source>
</evidence>
<accession>A0A918XAN9</accession>
<evidence type="ECO:0000313" key="2">
    <source>
        <dbReference type="EMBL" id="GHD20731.1"/>
    </source>
</evidence>
<dbReference type="Proteomes" id="UP000654947">
    <property type="component" value="Unassembled WGS sequence"/>
</dbReference>
<proteinExistence type="predicted"/>
<dbReference type="InterPro" id="IPR029069">
    <property type="entry name" value="HotDog_dom_sf"/>
</dbReference>
<evidence type="ECO:0000256" key="1">
    <source>
        <dbReference type="SAM" id="MobiDB-lite"/>
    </source>
</evidence>
<dbReference type="Gene3D" id="3.10.129.10">
    <property type="entry name" value="Hotdog Thioesterase"/>
    <property type="match status" value="1"/>
</dbReference>
<organism evidence="2 3">
    <name type="scientific">Nocardiopsis kunsanensis</name>
    <dbReference type="NCBI Taxonomy" id="141693"/>
    <lineage>
        <taxon>Bacteria</taxon>
        <taxon>Bacillati</taxon>
        <taxon>Actinomycetota</taxon>
        <taxon>Actinomycetes</taxon>
        <taxon>Streptosporangiales</taxon>
        <taxon>Nocardiopsidaceae</taxon>
        <taxon>Nocardiopsis</taxon>
    </lineage>
</organism>
<evidence type="ECO:0000313" key="3">
    <source>
        <dbReference type="Proteomes" id="UP000654947"/>
    </source>
</evidence>
<comment type="caution">
    <text evidence="2">The sequence shown here is derived from an EMBL/GenBank/DDBJ whole genome shotgun (WGS) entry which is preliminary data.</text>
</comment>
<protein>
    <recommendedName>
        <fullName evidence="4">Thioesterase family protein</fullName>
    </recommendedName>
</protein>
<keyword evidence="3" id="KW-1185">Reference proteome</keyword>
<reference evidence="2 3" key="1">
    <citation type="journal article" date="2014" name="Int. J. Syst. Evol. Microbiol.">
        <title>Complete genome sequence of Corynebacterium casei LMG S-19264T (=DSM 44701T), isolated from a smear-ripened cheese.</title>
        <authorList>
            <consortium name="US DOE Joint Genome Institute (JGI-PGF)"/>
            <person name="Walter F."/>
            <person name="Albersmeier A."/>
            <person name="Kalinowski J."/>
            <person name="Ruckert C."/>
        </authorList>
    </citation>
    <scope>NUCLEOTIDE SEQUENCE [LARGE SCALE GENOMIC DNA]</scope>
    <source>
        <strain evidence="2 3">KCTC 19473</strain>
    </source>
</reference>
<dbReference type="EMBL" id="BMXL01000004">
    <property type="protein sequence ID" value="GHD20731.1"/>
    <property type="molecule type" value="Genomic_DNA"/>
</dbReference>
<sequence length="254" mass="26441">MAMSHLTPVDGDPLVTIGTAHNGPDGSGNGGYSAGLLAERLTTPGGPAVEVTLRTPPPLETPLTLATDGTTLTMSGRQLVAEARTVDLTDEAVPGEPVDPATAQNAEQRYPGHSGHPFPRCYSCGPERGPGDGLRLFPGTVSPGHGSDNIGNTVACTWTPGPELDDGTGRVDLRRTWAALDCPGGWSSDIQGRPIVLGRMTAQITASPRIAHTHVVTGHLHAVEGRKVLTGSALHDADGRLLARARATWIALQR</sequence>
<feature type="region of interest" description="Disordered" evidence="1">
    <location>
        <begin position="1"/>
        <end position="32"/>
    </location>
</feature>
<name>A0A918XAN9_9ACTN</name>